<feature type="domain" description="Methyltransferase type 11" evidence="1">
    <location>
        <begin position="114"/>
        <end position="213"/>
    </location>
</feature>
<protein>
    <recommendedName>
        <fullName evidence="1">Methyltransferase type 11 domain-containing protein</fullName>
    </recommendedName>
</protein>
<dbReference type="Pfam" id="PF08241">
    <property type="entry name" value="Methyltransf_11"/>
    <property type="match status" value="1"/>
</dbReference>
<proteinExistence type="predicted"/>
<evidence type="ECO:0000259" key="1">
    <source>
        <dbReference type="Pfam" id="PF08241"/>
    </source>
</evidence>
<evidence type="ECO:0000313" key="3">
    <source>
        <dbReference type="Proteomes" id="UP001465755"/>
    </source>
</evidence>
<dbReference type="EMBL" id="JALJOQ010000139">
    <property type="protein sequence ID" value="KAK9794357.1"/>
    <property type="molecule type" value="Genomic_DNA"/>
</dbReference>
<gene>
    <name evidence="2" type="ORF">WJX73_003714</name>
</gene>
<dbReference type="GO" id="GO:0008757">
    <property type="term" value="F:S-adenosylmethionine-dependent methyltransferase activity"/>
    <property type="evidence" value="ECO:0007669"/>
    <property type="project" value="InterPro"/>
</dbReference>
<dbReference type="Gene3D" id="3.40.50.150">
    <property type="entry name" value="Vaccinia Virus protein VP39"/>
    <property type="match status" value="1"/>
</dbReference>
<dbReference type="InterPro" id="IPR052356">
    <property type="entry name" value="Thiol_S-MT"/>
</dbReference>
<dbReference type="SUPFAM" id="SSF53335">
    <property type="entry name" value="S-adenosyl-L-methionine-dependent methyltransferases"/>
    <property type="match status" value="1"/>
</dbReference>
<sequence>MPGSRSTHFVRCQPSLRRSQSIRCQKPEVGSTEERSSRIVTRRLLSGGGCCCGLCALVKPTLAKSVTLDDGFTYDAGFAYGMAYGMLDYENKVQDRKQKLFAEAFDGLDSPSVVDIGMGTGPNLPFYSKQKGIKITGIDPNLAMDSFAQENAEAQGLQPDQLKLAAGRAEKLPLPDSSFDVAVCTLVLCSVDSVEASLREVKRVLKPGGKLVFMEHVLAPSSSFLLQIAQQVFNPLQGALAHGCHLNRNPEPYMAPAGLSVKHADRFFVEGEAFISPHVAGIATAQQA</sequence>
<reference evidence="2 3" key="1">
    <citation type="journal article" date="2024" name="Nat. Commun.">
        <title>Phylogenomics reveals the evolutionary origins of lichenization in chlorophyte algae.</title>
        <authorList>
            <person name="Puginier C."/>
            <person name="Libourel C."/>
            <person name="Otte J."/>
            <person name="Skaloud P."/>
            <person name="Haon M."/>
            <person name="Grisel S."/>
            <person name="Petersen M."/>
            <person name="Berrin J.G."/>
            <person name="Delaux P.M."/>
            <person name="Dal Grande F."/>
            <person name="Keller J."/>
        </authorList>
    </citation>
    <scope>NUCLEOTIDE SEQUENCE [LARGE SCALE GENOMIC DNA]</scope>
    <source>
        <strain evidence="2 3">SAG 2036</strain>
    </source>
</reference>
<accession>A0AAW1NTW6</accession>
<dbReference type="CDD" id="cd02440">
    <property type="entry name" value="AdoMet_MTases"/>
    <property type="match status" value="1"/>
</dbReference>
<dbReference type="Proteomes" id="UP001465755">
    <property type="component" value="Unassembled WGS sequence"/>
</dbReference>
<dbReference type="InterPro" id="IPR029063">
    <property type="entry name" value="SAM-dependent_MTases_sf"/>
</dbReference>
<keyword evidence="3" id="KW-1185">Reference proteome</keyword>
<dbReference type="PANTHER" id="PTHR45036:SF1">
    <property type="entry name" value="METHYLTRANSFERASE LIKE 7A"/>
    <property type="match status" value="1"/>
</dbReference>
<name>A0AAW1NTW6_9CHLO</name>
<dbReference type="PANTHER" id="PTHR45036">
    <property type="entry name" value="METHYLTRANSFERASE LIKE 7B"/>
    <property type="match status" value="1"/>
</dbReference>
<organism evidence="2 3">
    <name type="scientific">Symbiochloris irregularis</name>
    <dbReference type="NCBI Taxonomy" id="706552"/>
    <lineage>
        <taxon>Eukaryota</taxon>
        <taxon>Viridiplantae</taxon>
        <taxon>Chlorophyta</taxon>
        <taxon>core chlorophytes</taxon>
        <taxon>Trebouxiophyceae</taxon>
        <taxon>Trebouxiales</taxon>
        <taxon>Trebouxiaceae</taxon>
        <taxon>Symbiochloris</taxon>
    </lineage>
</organism>
<evidence type="ECO:0000313" key="2">
    <source>
        <dbReference type="EMBL" id="KAK9794357.1"/>
    </source>
</evidence>
<comment type="caution">
    <text evidence="2">The sequence shown here is derived from an EMBL/GenBank/DDBJ whole genome shotgun (WGS) entry which is preliminary data.</text>
</comment>
<dbReference type="InterPro" id="IPR013216">
    <property type="entry name" value="Methyltransf_11"/>
</dbReference>
<dbReference type="AlphaFoldDB" id="A0AAW1NTW6"/>